<dbReference type="Proteomes" id="UP000000536">
    <property type="component" value="Chromosome"/>
</dbReference>
<dbReference type="Pfam" id="PF09706">
    <property type="entry name" value="Cas_CXXC_CXXC"/>
    <property type="match status" value="1"/>
</dbReference>
<keyword evidence="4" id="KW-1185">Reference proteome</keyword>
<name>Q5JGA1_THEKO</name>
<protein>
    <recommendedName>
        <fullName evidence="2">CRISPR-associated protein CXXC-CXXC domain-containing protein</fullName>
    </recommendedName>
</protein>
<gene>
    <name evidence="3" type="ordered locus">TK0463</name>
</gene>
<reference evidence="3 4" key="1">
    <citation type="journal article" date="2005" name="Genome Res.">
        <title>Complete genome sequence of the hyperthermophilic archaeon Thermococcus kodakaraensis KOD1 and comparison with Pyrococcus genomes.</title>
        <authorList>
            <person name="Fukui T."/>
            <person name="Atomi H."/>
            <person name="Kanai T."/>
            <person name="Matsumi R."/>
            <person name="Fujiwara S."/>
            <person name="Imanaka T."/>
        </authorList>
    </citation>
    <scope>NUCLEOTIDE SEQUENCE [LARGE SCALE GENOMIC DNA]</scope>
    <source>
        <strain evidence="4">ATCC BAA-918 / JCM 12380 / KOD1</strain>
    </source>
</reference>
<evidence type="ECO:0000313" key="3">
    <source>
        <dbReference type="EMBL" id="BAD84652.1"/>
    </source>
</evidence>
<dbReference type="EMBL" id="AP006878">
    <property type="protein sequence ID" value="BAD84652.1"/>
    <property type="molecule type" value="Genomic_DNA"/>
</dbReference>
<dbReference type="AlphaFoldDB" id="Q5JGA1"/>
<dbReference type="HOGENOM" id="CLU_032781_0_0_2"/>
<sequence>MRTIRKEKRLDKFLTKSEEQKTQSKDTDTTTTSSLFTWTGHPFTDAGLVALLLLSGKKKPEELSKEDIENVVNFASRLYARKEWSSGYIHAMMLPNSGILMANPSMAKKRTPEAIKKNLLSLLNEKEDPRAPICEICGRRHARIKPVYRSDFPLVGTGGVPNYFPSGKDGANICSHCLFLAQMMPLVAYRLSRVLIIHAYPYQLMLEFHKEAIEDIKKSELASTARDFKRPENFLFEKLTEIGTKFEIGKLENASITLYYFVNNNQSQEMEVIYIPNPVLRFVAFAARVDRAGWKKIVSMGWNKGCAKRLSKKPEEIPKSCSNDVYSKLLSGGSILPYFIDFQNRKVNASWRLLSFYCSEVLGLDREALEFIKGIADRIVETVEKLPDNKLSRRIRELERAEKLYQFESFFIRVEKDRQELGIPEALMSFDDFARILTSYGEDLNVSWKTVKNLLLFRIYEKLHDRLMKASAEEVEAEENEEEFEEGGEE</sequence>
<dbReference type="InterPro" id="IPR010180">
    <property type="entry name" value="CRISPR-assoc_prot_CXXC-CXXC"/>
</dbReference>
<evidence type="ECO:0000259" key="2">
    <source>
        <dbReference type="Pfam" id="PF09706"/>
    </source>
</evidence>
<dbReference type="InParanoid" id="Q5JGA1"/>
<dbReference type="NCBIfam" id="TIGR01908">
    <property type="entry name" value="cas_CXXC_CXXC"/>
    <property type="match status" value="1"/>
</dbReference>
<dbReference type="PATRIC" id="fig|69014.16.peg.455"/>
<dbReference type="RefSeq" id="WP_011249418.1">
    <property type="nucleotide sequence ID" value="NC_006624.1"/>
</dbReference>
<dbReference type="EnsemblBacteria" id="BAD84652">
    <property type="protein sequence ID" value="BAD84652"/>
    <property type="gene ID" value="TK0463"/>
</dbReference>
<accession>Q5JGA1</accession>
<proteinExistence type="predicted"/>
<feature type="region of interest" description="Disordered" evidence="1">
    <location>
        <begin position="11"/>
        <end position="32"/>
    </location>
</feature>
<organism evidence="3 4">
    <name type="scientific">Thermococcus kodakarensis (strain ATCC BAA-918 / JCM 12380 / KOD1)</name>
    <name type="common">Pyrococcus kodakaraensis (strain KOD1)</name>
    <dbReference type="NCBI Taxonomy" id="69014"/>
    <lineage>
        <taxon>Archaea</taxon>
        <taxon>Methanobacteriati</taxon>
        <taxon>Methanobacteriota</taxon>
        <taxon>Thermococci</taxon>
        <taxon>Thermococcales</taxon>
        <taxon>Thermococcaceae</taxon>
        <taxon>Thermococcus</taxon>
    </lineage>
</organism>
<feature type="domain" description="CRISPR-associated protein CXXC-CXXC" evidence="2">
    <location>
        <begin position="130"/>
        <end position="189"/>
    </location>
</feature>
<dbReference type="KEGG" id="tko:TK0463"/>
<dbReference type="GeneID" id="78446974"/>
<dbReference type="eggNOG" id="arCOG05269">
    <property type="taxonomic scope" value="Archaea"/>
</dbReference>
<dbReference type="STRING" id="69014.TK0463"/>
<evidence type="ECO:0000256" key="1">
    <source>
        <dbReference type="SAM" id="MobiDB-lite"/>
    </source>
</evidence>
<evidence type="ECO:0000313" key="4">
    <source>
        <dbReference type="Proteomes" id="UP000000536"/>
    </source>
</evidence>
<dbReference type="InterPro" id="IPR019121">
    <property type="entry name" value="CRISPR-assoc_CXXC-CXXC_dom"/>
</dbReference>
<dbReference type="PhylomeDB" id="Q5JGA1"/>
<feature type="compositionally biased region" description="Basic and acidic residues" evidence="1">
    <location>
        <begin position="11"/>
        <end position="28"/>
    </location>
</feature>